<sequence>LWSLTLIIWPLIIFIIVAVTRNQYPPLLRDACYVGPRNLPSTGFFPFLQTLMCNTDSTCHNKSHLVDPTASKTSPRSSRNKRSDSLAGSPLADMIQGNFNFSLPPDAINGPAELIQVLNNILGPSHPGTSNNVSFINGISTTPLENQETLNKMLETVTLLKRAVCTITLPMINQTSPHLSDAVVTFCKSNNTLLEASISTLNKILMELMLAKPNETMTTVGMAVLAFNQLQNHTSLWETLLAIPKLFSSGSVDQALSTTEALLTNIQGALRVIQSNFPEVGASLSTVHPVLVGGINLLRYVQNWPGKDVSIPLGEVITLQNDSLSDMVKRVLQEVQIPLDKAIALTLDKDMVRSCLCDNSSNPMWLTAACNTGTVGMILRWVSPDLVAKQALLAWSRHVASHDLSFAKGLLHSLMGGVSSGGQGRSNITGAQGSIDTQPQNIEEELLFLSMVDFGEKLEKSQLWPGVKNYFHVVYWILNYKPGVTTPPANCSADIFTSAINCNTGLNWPQFAKAMAQALMSPNQDVLVNCLKGTVNLLQHLYGNQYKQLAGAYLKQQIKGGDALSASLVNLMQKLDAFVHKISMLPDENISNPSVLIPLVSNLFESTGLKPLLHLLFNDGPLNVSTVLDVASKLGRLNQHLFTFNETDSTMAELESLIKQFFSLESNLTVVVPHVMGHTLLTYSEYFHPDAVARFREALQPFINQTSAGFVEAILSAMELLKKVMDSPDGDPTNIIIAYMQQLEEFVLSMYRLRTIQQNVLPNGQLSAAQITDLHLVFNDFFSLLSPEGLENLTKIGPDAAQNIVIEKFLAFIPTEVRGEAGRFLQGFKALQYHIARCAGGQNCLAGTSEIFKFLDQILDMMLSSNANATITVGVTNSVMGRPEY</sequence>
<feature type="non-terminal residue" evidence="1">
    <location>
        <position position="1"/>
    </location>
</feature>
<dbReference type="EMBL" id="CM024796">
    <property type="protein sequence ID" value="KAG8000730.1"/>
    <property type="molecule type" value="Genomic_DNA"/>
</dbReference>
<protein>
    <submittedName>
        <fullName evidence="1">ATP-binding cassette sub-family A member 12</fullName>
    </submittedName>
</protein>
<accession>A0ACB7EF67</accession>
<comment type="caution">
    <text evidence="1">The sequence shown here is derived from an EMBL/GenBank/DDBJ whole genome shotgun (WGS) entry which is preliminary data.</text>
</comment>
<name>A0ACB7EF67_NIBAL</name>
<proteinExistence type="predicted"/>
<organism evidence="1 2">
    <name type="scientific">Nibea albiflora</name>
    <name type="common">Yellow drum</name>
    <name type="synonym">Corvina albiflora</name>
    <dbReference type="NCBI Taxonomy" id="240163"/>
    <lineage>
        <taxon>Eukaryota</taxon>
        <taxon>Metazoa</taxon>
        <taxon>Chordata</taxon>
        <taxon>Craniata</taxon>
        <taxon>Vertebrata</taxon>
        <taxon>Euteleostomi</taxon>
        <taxon>Actinopterygii</taxon>
        <taxon>Neopterygii</taxon>
        <taxon>Teleostei</taxon>
        <taxon>Neoteleostei</taxon>
        <taxon>Acanthomorphata</taxon>
        <taxon>Eupercaria</taxon>
        <taxon>Sciaenidae</taxon>
        <taxon>Nibea</taxon>
    </lineage>
</organism>
<keyword evidence="1" id="KW-0067">ATP-binding</keyword>
<dbReference type="Proteomes" id="UP000805704">
    <property type="component" value="Chromosome 8"/>
</dbReference>
<gene>
    <name evidence="1" type="primary">ABCA12</name>
    <name evidence="1" type="ORF">GBF38_017209</name>
</gene>
<keyword evidence="1" id="KW-0547">Nucleotide-binding</keyword>
<evidence type="ECO:0000313" key="2">
    <source>
        <dbReference type="Proteomes" id="UP000805704"/>
    </source>
</evidence>
<evidence type="ECO:0000313" key="1">
    <source>
        <dbReference type="EMBL" id="KAG8000730.1"/>
    </source>
</evidence>
<reference evidence="1" key="1">
    <citation type="submission" date="2020-04" db="EMBL/GenBank/DDBJ databases">
        <title>A chromosome-scale assembly and high-density genetic map of the yellow drum (Nibea albiflora) genome.</title>
        <authorList>
            <person name="Xu D."/>
            <person name="Zhang W."/>
            <person name="Chen R."/>
            <person name="Tan P."/>
            <person name="Wang L."/>
            <person name="Song H."/>
            <person name="Tian L."/>
            <person name="Zhu Q."/>
            <person name="Wang B."/>
        </authorList>
    </citation>
    <scope>NUCLEOTIDE SEQUENCE</scope>
    <source>
        <strain evidence="1">ZJHYS-2018</strain>
    </source>
</reference>
<keyword evidence="2" id="KW-1185">Reference proteome</keyword>
<feature type="non-terminal residue" evidence="1">
    <location>
        <position position="885"/>
    </location>
</feature>